<comment type="caution">
    <text evidence="2">The sequence shown here is derived from an EMBL/GenBank/DDBJ whole genome shotgun (WGS) entry which is preliminary data.</text>
</comment>
<accession>A0ABS8VKW2</accession>
<dbReference type="EMBL" id="JACEIK010004860">
    <property type="protein sequence ID" value="MCD9646599.1"/>
    <property type="molecule type" value="Genomic_DNA"/>
</dbReference>
<evidence type="ECO:0000313" key="2">
    <source>
        <dbReference type="EMBL" id="MCD9646599.1"/>
    </source>
</evidence>
<evidence type="ECO:0000313" key="3">
    <source>
        <dbReference type="Proteomes" id="UP000823775"/>
    </source>
</evidence>
<feature type="region of interest" description="Disordered" evidence="1">
    <location>
        <begin position="73"/>
        <end position="97"/>
    </location>
</feature>
<proteinExistence type="predicted"/>
<name>A0ABS8VKW2_DATST</name>
<sequence>MVSPLWEFCRCSGTAPGSNSTSLWYISVVVVPLRRRLLRHGGLAAWRDGDLNFFKPKVWPVYHFRPSPLCSIGRQEERKTDSKDDNDGPGSDGASLAAMQELLSGLPRLAQGGASSNPAVVDPEAYREWFPISPNP</sequence>
<reference evidence="2 3" key="1">
    <citation type="journal article" date="2021" name="BMC Genomics">
        <title>Datura genome reveals duplications of psychoactive alkaloid biosynthetic genes and high mutation rate following tissue culture.</title>
        <authorList>
            <person name="Rajewski A."/>
            <person name="Carter-House D."/>
            <person name="Stajich J."/>
            <person name="Litt A."/>
        </authorList>
    </citation>
    <scope>NUCLEOTIDE SEQUENCE [LARGE SCALE GENOMIC DNA]</scope>
    <source>
        <strain evidence="2">AR-01</strain>
    </source>
</reference>
<gene>
    <name evidence="2" type="ORF">HAX54_036598</name>
</gene>
<organism evidence="2 3">
    <name type="scientific">Datura stramonium</name>
    <name type="common">Jimsonweed</name>
    <name type="synonym">Common thornapple</name>
    <dbReference type="NCBI Taxonomy" id="4076"/>
    <lineage>
        <taxon>Eukaryota</taxon>
        <taxon>Viridiplantae</taxon>
        <taxon>Streptophyta</taxon>
        <taxon>Embryophyta</taxon>
        <taxon>Tracheophyta</taxon>
        <taxon>Spermatophyta</taxon>
        <taxon>Magnoliopsida</taxon>
        <taxon>eudicotyledons</taxon>
        <taxon>Gunneridae</taxon>
        <taxon>Pentapetalae</taxon>
        <taxon>asterids</taxon>
        <taxon>lamiids</taxon>
        <taxon>Solanales</taxon>
        <taxon>Solanaceae</taxon>
        <taxon>Solanoideae</taxon>
        <taxon>Datureae</taxon>
        <taxon>Datura</taxon>
    </lineage>
</organism>
<keyword evidence="3" id="KW-1185">Reference proteome</keyword>
<dbReference type="Proteomes" id="UP000823775">
    <property type="component" value="Unassembled WGS sequence"/>
</dbReference>
<feature type="compositionally biased region" description="Basic and acidic residues" evidence="1">
    <location>
        <begin position="74"/>
        <end position="86"/>
    </location>
</feature>
<protein>
    <submittedName>
        <fullName evidence="2">Uncharacterized protein</fullName>
    </submittedName>
</protein>
<evidence type="ECO:0000256" key="1">
    <source>
        <dbReference type="SAM" id="MobiDB-lite"/>
    </source>
</evidence>